<dbReference type="AlphaFoldDB" id="A0A084WQQ9"/>
<dbReference type="OrthoDB" id="9988752at2759"/>
<dbReference type="InterPro" id="IPR036352">
    <property type="entry name" value="Semap_dom_sf"/>
</dbReference>
<dbReference type="InterPro" id="IPR015943">
    <property type="entry name" value="WD40/YVTN_repeat-like_dom_sf"/>
</dbReference>
<keyword evidence="1" id="KW-0221">Differentiation</keyword>
<accession>A0A084WQQ9</accession>
<evidence type="ECO:0000256" key="1">
    <source>
        <dbReference type="ARBA" id="ARBA00022782"/>
    </source>
</evidence>
<dbReference type="SUPFAM" id="SSF101912">
    <property type="entry name" value="Sema domain"/>
    <property type="match status" value="1"/>
</dbReference>
<dbReference type="PANTHER" id="PTHR11036">
    <property type="entry name" value="SEMAPHORIN"/>
    <property type="match status" value="1"/>
</dbReference>
<protein>
    <submittedName>
        <fullName evidence="4">AGAP008656-PA-like protein</fullName>
    </submittedName>
</protein>
<dbReference type="PANTHER" id="PTHR11036:SF127">
    <property type="entry name" value="SEMAPHORIN-1A"/>
    <property type="match status" value="1"/>
</dbReference>
<dbReference type="GO" id="GO:0071526">
    <property type="term" value="P:semaphorin-plexin signaling pathway"/>
    <property type="evidence" value="ECO:0007669"/>
    <property type="project" value="TreeGrafter"/>
</dbReference>
<dbReference type="STRING" id="74873.A0A084WQQ9"/>
<evidence type="ECO:0000313" key="6">
    <source>
        <dbReference type="Proteomes" id="UP000030765"/>
    </source>
</evidence>
<dbReference type="Gene3D" id="2.130.10.10">
    <property type="entry name" value="YVTN repeat-like/Quinoprotein amine dehydrogenase"/>
    <property type="match status" value="1"/>
</dbReference>
<dbReference type="InterPro" id="IPR001627">
    <property type="entry name" value="Semap_dom"/>
</dbReference>
<dbReference type="GO" id="GO:0007411">
    <property type="term" value="P:axon guidance"/>
    <property type="evidence" value="ECO:0007669"/>
    <property type="project" value="TreeGrafter"/>
</dbReference>
<dbReference type="VEuPathDB" id="VectorBase:ASIS017352"/>
<reference evidence="5" key="2">
    <citation type="submission" date="2020-05" db="UniProtKB">
        <authorList>
            <consortium name="EnsemblMetazoa"/>
        </authorList>
    </citation>
    <scope>IDENTIFICATION</scope>
</reference>
<dbReference type="GO" id="GO:0030215">
    <property type="term" value="F:semaphorin receptor binding"/>
    <property type="evidence" value="ECO:0007669"/>
    <property type="project" value="InterPro"/>
</dbReference>
<name>A0A084WQQ9_ANOSI</name>
<dbReference type="PROSITE" id="PS51004">
    <property type="entry name" value="SEMA"/>
    <property type="match status" value="1"/>
</dbReference>
<dbReference type="GO" id="GO:0005886">
    <property type="term" value="C:plasma membrane"/>
    <property type="evidence" value="ECO:0007669"/>
    <property type="project" value="TreeGrafter"/>
</dbReference>
<dbReference type="GO" id="GO:0045499">
    <property type="term" value="F:chemorepellent activity"/>
    <property type="evidence" value="ECO:0007669"/>
    <property type="project" value="TreeGrafter"/>
</dbReference>
<dbReference type="InterPro" id="IPR027231">
    <property type="entry name" value="Semaphorin"/>
</dbReference>
<evidence type="ECO:0000313" key="5">
    <source>
        <dbReference type="EnsemblMetazoa" id="ASIC020811-PA"/>
    </source>
</evidence>
<feature type="domain" description="Sema" evidence="3">
    <location>
        <begin position="1"/>
        <end position="144"/>
    </location>
</feature>
<evidence type="ECO:0000313" key="4">
    <source>
        <dbReference type="EMBL" id="KFB52553.1"/>
    </source>
</evidence>
<organism evidence="5 6">
    <name type="scientific">Anopheles sinensis</name>
    <name type="common">Mosquito</name>
    <dbReference type="NCBI Taxonomy" id="74873"/>
    <lineage>
        <taxon>Eukaryota</taxon>
        <taxon>Metazoa</taxon>
        <taxon>Ecdysozoa</taxon>
        <taxon>Arthropoda</taxon>
        <taxon>Hexapoda</taxon>
        <taxon>Insecta</taxon>
        <taxon>Pterygota</taxon>
        <taxon>Neoptera</taxon>
        <taxon>Endopterygota</taxon>
        <taxon>Diptera</taxon>
        <taxon>Nematocera</taxon>
        <taxon>Culicoidea</taxon>
        <taxon>Culicidae</taxon>
        <taxon>Anophelinae</taxon>
        <taxon>Anopheles</taxon>
    </lineage>
</organism>
<comment type="caution">
    <text evidence="2">Lacks conserved residue(s) required for the propagation of feature annotation.</text>
</comment>
<sequence length="144" mass="16444">MVMGRWFGERTTSSRNSRFQREQFVTTHFEEARAASRRTDGNIVYNLSIYDLSETTRLSWYSSDDDIKMCIVKGKDEDLCQNYIRVLAIPSQGSLLCCGTNAFRPLCRTYSINGNNYTQELEKPGQAMCPYDPTHNSTAVFVGK</sequence>
<dbReference type="VEuPathDB" id="VectorBase:ASIC020811"/>
<dbReference type="EMBL" id="KE525397">
    <property type="protein sequence ID" value="KFB52553.1"/>
    <property type="molecule type" value="Genomic_DNA"/>
</dbReference>
<keyword evidence="6" id="KW-1185">Reference proteome</keyword>
<evidence type="ECO:0000259" key="3">
    <source>
        <dbReference type="PROSITE" id="PS51004"/>
    </source>
</evidence>
<dbReference type="EnsemblMetazoa" id="ASIC020811-RA">
    <property type="protein sequence ID" value="ASIC020811-PA"/>
    <property type="gene ID" value="ASIC020811"/>
</dbReference>
<gene>
    <name evidence="4" type="ORF">ZHAS_00020811</name>
</gene>
<evidence type="ECO:0000256" key="2">
    <source>
        <dbReference type="PROSITE-ProRule" id="PRU00352"/>
    </source>
</evidence>
<proteinExistence type="predicted"/>
<dbReference type="EMBL" id="ATLV01025668">
    <property type="status" value="NOT_ANNOTATED_CDS"/>
    <property type="molecule type" value="Genomic_DNA"/>
</dbReference>
<dbReference type="Proteomes" id="UP000030765">
    <property type="component" value="Unassembled WGS sequence"/>
</dbReference>
<reference evidence="4 6" key="1">
    <citation type="journal article" date="2014" name="BMC Genomics">
        <title>Genome sequence of Anopheles sinensis provides insight into genetics basis of mosquito competence for malaria parasites.</title>
        <authorList>
            <person name="Zhou D."/>
            <person name="Zhang D."/>
            <person name="Ding G."/>
            <person name="Shi L."/>
            <person name="Hou Q."/>
            <person name="Ye Y."/>
            <person name="Xu Y."/>
            <person name="Zhou H."/>
            <person name="Xiong C."/>
            <person name="Li S."/>
            <person name="Yu J."/>
            <person name="Hong S."/>
            <person name="Yu X."/>
            <person name="Zou P."/>
            <person name="Chen C."/>
            <person name="Chang X."/>
            <person name="Wang W."/>
            <person name="Lv Y."/>
            <person name="Sun Y."/>
            <person name="Ma L."/>
            <person name="Shen B."/>
            <person name="Zhu C."/>
        </authorList>
    </citation>
    <scope>NUCLEOTIDE SEQUENCE [LARGE SCALE GENOMIC DNA]</scope>
</reference>
<dbReference type="OMA" id="KSKDACH"/>
<dbReference type="GO" id="GO:0030335">
    <property type="term" value="P:positive regulation of cell migration"/>
    <property type="evidence" value="ECO:0007669"/>
    <property type="project" value="TreeGrafter"/>
</dbReference>